<sequence length="123" mass="12882">MPPTDARSPCRRTRAHRSSQAVWRLLTCSPAIRQPGSCILSPGPGPAGVAEAAASRKPADEDGRVGRLCDDEMALHGELALACSRMWPDAPRHPLVLETPSLYLSGGDAASVKLHSGTGSCLA</sequence>
<dbReference type="KEGG" id="ssck:SPSK_05692"/>
<accession>A0A0F2LVZ4</accession>
<dbReference type="EMBL" id="AXCR01000012">
    <property type="protein sequence ID" value="KJR80999.1"/>
    <property type="molecule type" value="Genomic_DNA"/>
</dbReference>
<name>A0A0F2LVZ4_SPOSC</name>
<evidence type="ECO:0000313" key="3">
    <source>
        <dbReference type="Proteomes" id="UP000033710"/>
    </source>
</evidence>
<gene>
    <name evidence="2" type="ORF">SPSK_05692</name>
</gene>
<proteinExistence type="predicted"/>
<feature type="region of interest" description="Disordered" evidence="1">
    <location>
        <begin position="39"/>
        <end position="63"/>
    </location>
</feature>
<dbReference type="Proteomes" id="UP000033710">
    <property type="component" value="Unassembled WGS sequence"/>
</dbReference>
<evidence type="ECO:0000313" key="2">
    <source>
        <dbReference type="EMBL" id="KJR80999.1"/>
    </source>
</evidence>
<dbReference type="AlphaFoldDB" id="A0A0F2LVZ4"/>
<dbReference type="RefSeq" id="XP_016583675.1">
    <property type="nucleotide sequence ID" value="XM_016732433.1"/>
</dbReference>
<comment type="caution">
    <text evidence="2">The sequence shown here is derived from an EMBL/GenBank/DDBJ whole genome shotgun (WGS) entry which is preliminary data.</text>
</comment>
<dbReference type="GeneID" id="27667710"/>
<evidence type="ECO:0000256" key="1">
    <source>
        <dbReference type="SAM" id="MobiDB-lite"/>
    </source>
</evidence>
<reference evidence="2 3" key="1">
    <citation type="journal article" date="2014" name="BMC Genomics">
        <title>Comparative genomics of the major fungal agents of human and animal Sporotrichosis: Sporothrix schenckii and Sporothrix brasiliensis.</title>
        <authorList>
            <person name="Teixeira M.M."/>
            <person name="de Almeida L.G."/>
            <person name="Kubitschek-Barreira P."/>
            <person name="Alves F.L."/>
            <person name="Kioshima E.S."/>
            <person name="Abadio A.K."/>
            <person name="Fernandes L."/>
            <person name="Derengowski L.S."/>
            <person name="Ferreira K.S."/>
            <person name="Souza R.C."/>
            <person name="Ruiz J.C."/>
            <person name="de Andrade N.C."/>
            <person name="Paes H.C."/>
            <person name="Nicola A.M."/>
            <person name="Albuquerque P."/>
            <person name="Gerber A.L."/>
            <person name="Martins V.P."/>
            <person name="Peconick L.D."/>
            <person name="Neto A.V."/>
            <person name="Chaucanez C.B."/>
            <person name="Silva P.A."/>
            <person name="Cunha O.L."/>
            <person name="de Oliveira F.F."/>
            <person name="dos Santos T.C."/>
            <person name="Barros A.L."/>
            <person name="Soares M.A."/>
            <person name="de Oliveira L.M."/>
            <person name="Marini M.M."/>
            <person name="Villalobos-Duno H."/>
            <person name="Cunha M.M."/>
            <person name="de Hoog S."/>
            <person name="da Silveira J.F."/>
            <person name="Henrissat B."/>
            <person name="Nino-Vega G.A."/>
            <person name="Cisalpino P.S."/>
            <person name="Mora-Montes H.M."/>
            <person name="Almeida S.R."/>
            <person name="Stajich J.E."/>
            <person name="Lopes-Bezerra L.M."/>
            <person name="Vasconcelos A.T."/>
            <person name="Felipe M.S."/>
        </authorList>
    </citation>
    <scope>NUCLEOTIDE SEQUENCE [LARGE SCALE GENOMIC DNA]</scope>
    <source>
        <strain evidence="2 3">1099-18</strain>
    </source>
</reference>
<dbReference type="VEuPathDB" id="FungiDB:SPSK_05692"/>
<organism evidence="2 3">
    <name type="scientific">Sporothrix schenckii 1099-18</name>
    <dbReference type="NCBI Taxonomy" id="1397361"/>
    <lineage>
        <taxon>Eukaryota</taxon>
        <taxon>Fungi</taxon>
        <taxon>Dikarya</taxon>
        <taxon>Ascomycota</taxon>
        <taxon>Pezizomycotina</taxon>
        <taxon>Sordariomycetes</taxon>
        <taxon>Sordariomycetidae</taxon>
        <taxon>Ophiostomatales</taxon>
        <taxon>Ophiostomataceae</taxon>
        <taxon>Sporothrix</taxon>
    </lineage>
</organism>
<protein>
    <submittedName>
        <fullName evidence="2">Uncharacterized protein</fullName>
    </submittedName>
</protein>
<reference evidence="2 3" key="2">
    <citation type="journal article" date="2015" name="Eukaryot. Cell">
        <title>Asexual propagation of a virulent clone complex in a human and feline outbreak of sporotrichosis.</title>
        <authorList>
            <person name="Teixeira Mde M."/>
            <person name="Rodrigues A.M."/>
            <person name="Tsui C.K."/>
            <person name="de Almeida L.G."/>
            <person name="Van Diepeningen A.D."/>
            <person name="van den Ende B.G."/>
            <person name="Fernandes G.F."/>
            <person name="Kano R."/>
            <person name="Hamelin R.C."/>
            <person name="Lopes-Bezerra L.M."/>
            <person name="Vasconcelos A.T."/>
            <person name="de Hoog S."/>
            <person name="de Camargo Z.P."/>
            <person name="Felipe M.S."/>
        </authorList>
    </citation>
    <scope>NUCLEOTIDE SEQUENCE [LARGE SCALE GENOMIC DNA]</scope>
    <source>
        <strain evidence="2 3">1099-18</strain>
    </source>
</reference>